<dbReference type="RefSeq" id="WP_230339414.1">
    <property type="nucleotide sequence ID" value="NZ_CP069798.1"/>
</dbReference>
<dbReference type="PANTHER" id="PTHR22916:SF51">
    <property type="entry name" value="GLYCOSYLTRANSFERASE EPSH-RELATED"/>
    <property type="match status" value="1"/>
</dbReference>
<evidence type="ECO:0000259" key="3">
    <source>
        <dbReference type="Pfam" id="PF00535"/>
    </source>
</evidence>
<keyword evidence="5" id="KW-1185">Reference proteome</keyword>
<dbReference type="Proteomes" id="UP000653156">
    <property type="component" value="Chromosome"/>
</dbReference>
<dbReference type="InterPro" id="IPR029044">
    <property type="entry name" value="Nucleotide-diphossugar_trans"/>
</dbReference>
<sequence>MAQKGSVKMEKLSVIIPVYNMSKYLEKCLDSVLAQTYSNLEIICINDGSTDNSAAILAAYAQKDPRIIVIHQKNSGLSITRNNGIRRATGVFLTFLDSDDFINPETYQLCVPLFQLNVDVVFFGCKVVTETNAIKWDSDDDYYSVRQDGLVELTPQILLHENVSSWNKVYKTAVILEKQIYFPEHLLYEDAEFYWKYMANAQKAYFIQNKLYNYLRRNNSIMANTFRGTDKAIDHLRVLDNVLAYFGLNIKYDDFMKKLAPQLFESYFWFSYQHAIPEKRKDILQFSLHIIDKYRLRQLFPESKFIKNMVDKKYHKYKNIDEYSFAQKIFSIKKCNLKNMFIFLVLSLSWKEKI</sequence>
<dbReference type="KEGG" id="ptes:JQU52_01415"/>
<evidence type="ECO:0000256" key="2">
    <source>
        <dbReference type="ARBA" id="ARBA00022679"/>
    </source>
</evidence>
<dbReference type="Gene3D" id="3.90.550.10">
    <property type="entry name" value="Spore Coat Polysaccharide Biosynthesis Protein SpsA, Chain A"/>
    <property type="match status" value="1"/>
</dbReference>
<evidence type="ECO:0000313" key="4">
    <source>
        <dbReference type="EMBL" id="QRQ82122.1"/>
    </source>
</evidence>
<dbReference type="AlphaFoldDB" id="A0A892ZGQ8"/>
<name>A0A892ZGQ8_9NEIS</name>
<dbReference type="SUPFAM" id="SSF53448">
    <property type="entry name" value="Nucleotide-diphospho-sugar transferases"/>
    <property type="match status" value="1"/>
</dbReference>
<dbReference type="Pfam" id="PF00535">
    <property type="entry name" value="Glycos_transf_2"/>
    <property type="match status" value="1"/>
</dbReference>
<dbReference type="CDD" id="cd00761">
    <property type="entry name" value="Glyco_tranf_GTA_type"/>
    <property type="match status" value="1"/>
</dbReference>
<dbReference type="PANTHER" id="PTHR22916">
    <property type="entry name" value="GLYCOSYLTRANSFERASE"/>
    <property type="match status" value="1"/>
</dbReference>
<proteinExistence type="predicted"/>
<evidence type="ECO:0000313" key="5">
    <source>
        <dbReference type="Proteomes" id="UP000653156"/>
    </source>
</evidence>
<reference evidence="4" key="1">
    <citation type="submission" date="2021-02" db="EMBL/GenBank/DDBJ databases">
        <title>Neisseriaceae sp. 26B isolated from the cloaca of a Common Toad-headed Turtle (Mesoclemmys nasuta).</title>
        <authorList>
            <person name="Spergser J."/>
            <person name="Busse H.-J."/>
        </authorList>
    </citation>
    <scope>NUCLEOTIDE SEQUENCE</scope>
    <source>
        <strain evidence="4">26B</strain>
    </source>
</reference>
<accession>A0A892ZGQ8</accession>
<gene>
    <name evidence="4" type="ORF">JQU52_01415</name>
</gene>
<evidence type="ECO:0000256" key="1">
    <source>
        <dbReference type="ARBA" id="ARBA00022676"/>
    </source>
</evidence>
<dbReference type="InterPro" id="IPR001173">
    <property type="entry name" value="Glyco_trans_2-like"/>
</dbReference>
<organism evidence="4 5">
    <name type="scientific">Paralysiella testudinis</name>
    <dbReference type="NCBI Taxonomy" id="2809020"/>
    <lineage>
        <taxon>Bacteria</taxon>
        <taxon>Pseudomonadati</taxon>
        <taxon>Pseudomonadota</taxon>
        <taxon>Betaproteobacteria</taxon>
        <taxon>Neisseriales</taxon>
        <taxon>Neisseriaceae</taxon>
        <taxon>Paralysiella</taxon>
    </lineage>
</organism>
<dbReference type="EMBL" id="CP069798">
    <property type="protein sequence ID" value="QRQ82122.1"/>
    <property type="molecule type" value="Genomic_DNA"/>
</dbReference>
<protein>
    <submittedName>
        <fullName evidence="4">Glycosyltransferase</fullName>
    </submittedName>
</protein>
<keyword evidence="1" id="KW-0328">Glycosyltransferase</keyword>
<keyword evidence="2" id="KW-0808">Transferase</keyword>
<dbReference type="GO" id="GO:0016758">
    <property type="term" value="F:hexosyltransferase activity"/>
    <property type="evidence" value="ECO:0007669"/>
    <property type="project" value="UniProtKB-ARBA"/>
</dbReference>
<feature type="domain" description="Glycosyltransferase 2-like" evidence="3">
    <location>
        <begin position="13"/>
        <end position="139"/>
    </location>
</feature>